<dbReference type="EMBL" id="CP042914">
    <property type="protein sequence ID" value="QEG38579.1"/>
    <property type="molecule type" value="Genomic_DNA"/>
</dbReference>
<organism evidence="1 2">
    <name type="scientific">Roseimaritima ulvae</name>
    <dbReference type="NCBI Taxonomy" id="980254"/>
    <lineage>
        <taxon>Bacteria</taxon>
        <taxon>Pseudomonadati</taxon>
        <taxon>Planctomycetota</taxon>
        <taxon>Planctomycetia</taxon>
        <taxon>Pirellulales</taxon>
        <taxon>Pirellulaceae</taxon>
        <taxon>Roseimaritima</taxon>
    </lineage>
</organism>
<dbReference type="InterPro" id="IPR012902">
    <property type="entry name" value="N_methyl_site"/>
</dbReference>
<dbReference type="AlphaFoldDB" id="A0A5B9QKR1"/>
<name>A0A5B9QKR1_9BACT</name>
<evidence type="ECO:0008006" key="3">
    <source>
        <dbReference type="Google" id="ProtNLM"/>
    </source>
</evidence>
<evidence type="ECO:0000313" key="1">
    <source>
        <dbReference type="EMBL" id="QEG38579.1"/>
    </source>
</evidence>
<keyword evidence="2" id="KW-1185">Reference proteome</keyword>
<dbReference type="KEGG" id="rul:UC8_05360"/>
<evidence type="ECO:0000313" key="2">
    <source>
        <dbReference type="Proteomes" id="UP000325286"/>
    </source>
</evidence>
<accession>A0A5B9QKR1</accession>
<dbReference type="RefSeq" id="WP_068141313.1">
    <property type="nucleotide sequence ID" value="NZ_CP042914.1"/>
</dbReference>
<reference evidence="1 2" key="1">
    <citation type="submission" date="2019-08" db="EMBL/GenBank/DDBJ databases">
        <title>Deep-cultivation of Planctomycetes and their phenomic and genomic characterization uncovers novel biology.</title>
        <authorList>
            <person name="Wiegand S."/>
            <person name="Jogler M."/>
            <person name="Boedeker C."/>
            <person name="Pinto D."/>
            <person name="Vollmers J."/>
            <person name="Rivas-Marin E."/>
            <person name="Kohn T."/>
            <person name="Peeters S.H."/>
            <person name="Heuer A."/>
            <person name="Rast P."/>
            <person name="Oberbeckmann S."/>
            <person name="Bunk B."/>
            <person name="Jeske O."/>
            <person name="Meyerdierks A."/>
            <person name="Storesund J.E."/>
            <person name="Kallscheuer N."/>
            <person name="Luecker S."/>
            <person name="Lage O.M."/>
            <person name="Pohl T."/>
            <person name="Merkel B.J."/>
            <person name="Hornburger P."/>
            <person name="Mueller R.-W."/>
            <person name="Bruemmer F."/>
            <person name="Labrenz M."/>
            <person name="Spormann A.M."/>
            <person name="Op den Camp H."/>
            <person name="Overmann J."/>
            <person name="Amann R."/>
            <person name="Jetten M.S.M."/>
            <person name="Mascher T."/>
            <person name="Medema M.H."/>
            <person name="Devos D.P."/>
            <person name="Kaster A.-K."/>
            <person name="Ovreas L."/>
            <person name="Rohde M."/>
            <person name="Galperin M.Y."/>
            <person name="Jogler C."/>
        </authorList>
    </citation>
    <scope>NUCLEOTIDE SEQUENCE [LARGE SCALE GENOMIC DNA]</scope>
    <source>
        <strain evidence="1 2">UC8</strain>
    </source>
</reference>
<proteinExistence type="predicted"/>
<dbReference type="OrthoDB" id="278890at2"/>
<gene>
    <name evidence="1" type="ORF">UC8_05360</name>
</gene>
<dbReference type="Proteomes" id="UP000325286">
    <property type="component" value="Chromosome"/>
</dbReference>
<dbReference type="PROSITE" id="PS00409">
    <property type="entry name" value="PROKAR_NTER_METHYL"/>
    <property type="match status" value="1"/>
</dbReference>
<protein>
    <recommendedName>
        <fullName evidence="3">General secretion pathway GspH domain-containing protein</fullName>
    </recommendedName>
</protein>
<sequence>MINRRTQTPRSRRRGMSLLEVSIASMMSVMVVLGASSFCHTMTRTLADSIAQTRQAMDTRMVVESLRRDLAGALPDQHDGSRNRWTLVGRQLVGSDELWLCYDGDGDGAASWSSPDRVIRYEFADQCLRRIDTQTGSMLLLADRLASVQFQLTGGQISVTCTTAAEAFPAEYHISAPDLP</sequence>